<evidence type="ECO:0000313" key="2">
    <source>
        <dbReference type="Proteomes" id="UP001610335"/>
    </source>
</evidence>
<organism evidence="1 2">
    <name type="scientific">Aspergillus cavernicola</name>
    <dbReference type="NCBI Taxonomy" id="176166"/>
    <lineage>
        <taxon>Eukaryota</taxon>
        <taxon>Fungi</taxon>
        <taxon>Dikarya</taxon>
        <taxon>Ascomycota</taxon>
        <taxon>Pezizomycotina</taxon>
        <taxon>Eurotiomycetes</taxon>
        <taxon>Eurotiomycetidae</taxon>
        <taxon>Eurotiales</taxon>
        <taxon>Aspergillaceae</taxon>
        <taxon>Aspergillus</taxon>
        <taxon>Aspergillus subgen. Nidulantes</taxon>
    </lineage>
</organism>
<name>A0ABR4IKE8_9EURO</name>
<proteinExistence type="predicted"/>
<evidence type="ECO:0000313" key="1">
    <source>
        <dbReference type="EMBL" id="KAL2828232.1"/>
    </source>
</evidence>
<reference evidence="1 2" key="1">
    <citation type="submission" date="2024-07" db="EMBL/GenBank/DDBJ databases">
        <title>Section-level genome sequencing and comparative genomics of Aspergillus sections Usti and Cavernicolus.</title>
        <authorList>
            <consortium name="Lawrence Berkeley National Laboratory"/>
            <person name="Nybo J.L."/>
            <person name="Vesth T.C."/>
            <person name="Theobald S."/>
            <person name="Frisvad J.C."/>
            <person name="Larsen T.O."/>
            <person name="Kjaerboelling I."/>
            <person name="Rothschild-Mancinelli K."/>
            <person name="Lyhne E.K."/>
            <person name="Kogle M.E."/>
            <person name="Barry K."/>
            <person name="Clum A."/>
            <person name="Na H."/>
            <person name="Ledsgaard L."/>
            <person name="Lin J."/>
            <person name="Lipzen A."/>
            <person name="Kuo A."/>
            <person name="Riley R."/>
            <person name="Mondo S."/>
            <person name="LaButti K."/>
            <person name="Haridas S."/>
            <person name="Pangalinan J."/>
            <person name="Salamov A.A."/>
            <person name="Simmons B.A."/>
            <person name="Magnuson J.K."/>
            <person name="Chen J."/>
            <person name="Drula E."/>
            <person name="Henrissat B."/>
            <person name="Wiebenga A."/>
            <person name="Lubbers R.J."/>
            <person name="Gomes A.C."/>
            <person name="Makela M.R."/>
            <person name="Stajich J."/>
            <person name="Grigoriev I.V."/>
            <person name="Mortensen U.H."/>
            <person name="De vries R.P."/>
            <person name="Baker S.E."/>
            <person name="Andersen M.R."/>
        </authorList>
    </citation>
    <scope>NUCLEOTIDE SEQUENCE [LARGE SCALE GENOMIC DNA]</scope>
    <source>
        <strain evidence="1 2">CBS 600.67</strain>
    </source>
</reference>
<dbReference type="Proteomes" id="UP001610335">
    <property type="component" value="Unassembled WGS sequence"/>
</dbReference>
<accession>A0ABR4IKE8</accession>
<comment type="caution">
    <text evidence="1">The sequence shown here is derived from an EMBL/GenBank/DDBJ whole genome shotgun (WGS) entry which is preliminary data.</text>
</comment>
<dbReference type="EMBL" id="JBFXLS010000021">
    <property type="protein sequence ID" value="KAL2828232.1"/>
    <property type="molecule type" value="Genomic_DNA"/>
</dbReference>
<gene>
    <name evidence="1" type="ORF">BDW59DRAFT_143393</name>
</gene>
<keyword evidence="2" id="KW-1185">Reference proteome</keyword>
<protein>
    <submittedName>
        <fullName evidence="1">Uncharacterized protein</fullName>
    </submittedName>
</protein>
<sequence>MRCYLYRFPLHVRFRIYEELFKHDGSPLEIGRLKHTGVAELAILRVSHMVYHEATIALYHSLSYRKLFLRTYGSFSADLLTRFPRPLPCCGNRQYKWVKHPCRTHKLGWHRSLGSVLLLLGSADMKTALQRRLSFTEFIAALAKNEPVHIYTLTIVVTDNWNSPEFDERHLVKALFGGAFEILGKLNFRGFTEEERNRLHKLVEGLKLPNLKVEREKQKIQGPGFSIWICKSTNFFPSIHSYLLDALENKIDHSKEHVSVSFGCF</sequence>